<organism evidence="5 6">
    <name type="scientific">Liparis tanakae</name>
    <name type="common">Tanaka's snailfish</name>
    <dbReference type="NCBI Taxonomy" id="230148"/>
    <lineage>
        <taxon>Eukaryota</taxon>
        <taxon>Metazoa</taxon>
        <taxon>Chordata</taxon>
        <taxon>Craniata</taxon>
        <taxon>Vertebrata</taxon>
        <taxon>Euteleostomi</taxon>
        <taxon>Actinopterygii</taxon>
        <taxon>Neopterygii</taxon>
        <taxon>Teleostei</taxon>
        <taxon>Neoteleostei</taxon>
        <taxon>Acanthomorphata</taxon>
        <taxon>Eupercaria</taxon>
        <taxon>Perciformes</taxon>
        <taxon>Cottioidei</taxon>
        <taxon>Cottales</taxon>
        <taxon>Liparidae</taxon>
        <taxon>Liparis</taxon>
    </lineage>
</organism>
<feature type="repeat" description="ANK" evidence="3">
    <location>
        <begin position="597"/>
        <end position="629"/>
    </location>
</feature>
<dbReference type="SUPFAM" id="SSF48403">
    <property type="entry name" value="Ankyrin repeat"/>
    <property type="match status" value="3"/>
</dbReference>
<keyword evidence="2 3" id="KW-0040">ANK repeat</keyword>
<feature type="compositionally biased region" description="Low complexity" evidence="4">
    <location>
        <begin position="68"/>
        <end position="80"/>
    </location>
</feature>
<feature type="repeat" description="ANK" evidence="3">
    <location>
        <begin position="1086"/>
        <end position="1118"/>
    </location>
</feature>
<feature type="repeat" description="ANK" evidence="3">
    <location>
        <begin position="465"/>
        <end position="497"/>
    </location>
</feature>
<protein>
    <submittedName>
        <fullName evidence="5">Serine/threonine-protein phosphatase 6 regulatory ankyrin repeat subunit A</fullName>
    </submittedName>
</protein>
<gene>
    <name evidence="5" type="primary">Ankrd28</name>
    <name evidence="5" type="ORF">EYF80_027440</name>
</gene>
<evidence type="ECO:0000256" key="2">
    <source>
        <dbReference type="ARBA" id="ARBA00023043"/>
    </source>
</evidence>
<feature type="region of interest" description="Disordered" evidence="4">
    <location>
        <begin position="61"/>
        <end position="98"/>
    </location>
</feature>
<comment type="caution">
    <text evidence="5">The sequence shown here is derived from an EMBL/GenBank/DDBJ whole genome shotgun (WGS) entry which is preliminary data.</text>
</comment>
<keyword evidence="6" id="KW-1185">Reference proteome</keyword>
<evidence type="ECO:0000313" key="6">
    <source>
        <dbReference type="Proteomes" id="UP000314294"/>
    </source>
</evidence>
<feature type="repeat" description="ANK" evidence="3">
    <location>
        <begin position="845"/>
        <end position="877"/>
    </location>
</feature>
<feature type="repeat" description="ANK" evidence="3">
    <location>
        <begin position="498"/>
        <end position="530"/>
    </location>
</feature>
<dbReference type="OrthoDB" id="7464126at2759"/>
<sequence>MSEIEELKVFVSERLYAAASEIFGVVEKTITDYVEKVTRLKEENDRNRSLLDIILKTKSPQKQGACPAKSTTSTAASDSSLVRKARDPPRNSSDSQCSFTSRTDFLKFATDDDCRYCLKRIQATETHLTRKHYFFAVHFTECGTEKFVVPCTCKDLIQGRSHWHCPYCTKIIYRKCNFEVHISKQHGYPILQQSHDAEMDQPSVSAIEEDVPLSPEHWYQQELGSLDQEDQQTSLLLQVKEEEEEQEMCRQGQPSLLRAIFNVDPDEVRSLIFKKEDVNIQDNEKRTPLHAAAYLGDAEIIELLILSGARVNAKDNKWLTPLHRAVASCSEDAVAVLLKHSADVNARDKNWQTPLHVAASNKAMRCAEALVSLLSNVNVSDRAGRTALHHASFSGHMVKLLLSRGANINAFDKKDRRAIHWAAYMAASSGMSSTVHYLLSLGVHGALCQELLLAHGAHINMRSKDGKTPLHMAATHGRFSCSQALIQNGAEIDCEDKSRNTALHISARYGHELIITALIKHGADTAKRGIHGMFPLHLAALSGFSDCCRKLLSSGFDMDTPDDFGRSCLHAAAAGGNLECLNLLLNIGADFNRKDNFGRTPLHYASANCNYHCVFALVGSGASINELDQRGCSPLHYAAAADTDGKCVEYLLRNDAYPGMRDKQGYSAVHYASAYGRTLCLELMASETPLDVLMETSGTDIMSDSESQAPVSPLHLAAYHGHCGALEVLLSSLLEVDVCSPEGRTPLSLACSKGHQECVSMLLHHGSSPMTCDYTQKKTAIHAAAMNGHPECLRLLMSTNNQHINVDVQDANGQTPLMLAVLNGHTECVYSLLGQGASVDNQDRWGRTALHRGAVTDQEESVEALLQHGASVCVRDILGRSPVHLAAACGRVGVLGALLQATTSTTSHTHLTDNQGYTPLHWACYNGYDACVEVLLDQEVFKKIKGNSFSPLHCAVMSDNEGVAEMLIDSMGTTIVNTTDSKGRTPLHAAAFSNHVECVSLLLSQGAQANIVDTHISSTPLMMAALNGQTNTVEMLVSSAKADFALQDTNRNTALHLACSKGHETSALLILEKISDKNLINCTNTALQTPLHVAAKKGLTVVVQELLRKGASVLAVDENGYTPALACAPNRDVADCLALILNSMMPTSPMVTIAASLANSLTQTAINHHATNNHASKGVAFDAPPSLRPDHAAYCRPERSLTSVSGDDELNDSDSETY</sequence>
<feature type="repeat" description="ANK" evidence="3">
    <location>
        <begin position="317"/>
        <end position="349"/>
    </location>
</feature>
<reference evidence="5 6" key="1">
    <citation type="submission" date="2019-03" db="EMBL/GenBank/DDBJ databases">
        <title>First draft genome of Liparis tanakae, snailfish: a comprehensive survey of snailfish specific genes.</title>
        <authorList>
            <person name="Kim W."/>
            <person name="Song I."/>
            <person name="Jeong J.-H."/>
            <person name="Kim D."/>
            <person name="Kim S."/>
            <person name="Ryu S."/>
            <person name="Song J.Y."/>
            <person name="Lee S.K."/>
        </authorList>
    </citation>
    <scope>NUCLEOTIDE SEQUENCE [LARGE SCALE GENOMIC DNA]</scope>
    <source>
        <tissue evidence="5">Muscle</tissue>
    </source>
</reference>
<dbReference type="PANTHER" id="PTHR24198">
    <property type="entry name" value="ANKYRIN REPEAT AND PROTEIN KINASE DOMAIN-CONTAINING PROTEIN"/>
    <property type="match status" value="1"/>
</dbReference>
<proteinExistence type="predicted"/>
<accession>A0A4Z2HBE3</accession>
<dbReference type="Gene3D" id="1.25.40.20">
    <property type="entry name" value="Ankyrin repeat-containing domain"/>
    <property type="match status" value="9"/>
</dbReference>
<evidence type="ECO:0000256" key="4">
    <source>
        <dbReference type="SAM" id="MobiDB-lite"/>
    </source>
</evidence>
<evidence type="ECO:0000256" key="3">
    <source>
        <dbReference type="PROSITE-ProRule" id="PRU00023"/>
    </source>
</evidence>
<dbReference type="Pfam" id="PF12796">
    <property type="entry name" value="Ank_2"/>
    <property type="match status" value="7"/>
</dbReference>
<dbReference type="InterPro" id="IPR036770">
    <property type="entry name" value="Ankyrin_rpt-contain_sf"/>
</dbReference>
<feature type="repeat" description="ANK" evidence="3">
    <location>
        <begin position="531"/>
        <end position="563"/>
    </location>
</feature>
<feature type="compositionally biased region" description="Acidic residues" evidence="4">
    <location>
        <begin position="1206"/>
        <end position="1218"/>
    </location>
</feature>
<feature type="repeat" description="ANK" evidence="3">
    <location>
        <begin position="350"/>
        <end position="382"/>
    </location>
</feature>
<dbReference type="PANTHER" id="PTHR24198:SF165">
    <property type="entry name" value="ANKYRIN REPEAT-CONTAINING PROTEIN-RELATED"/>
    <property type="match status" value="1"/>
</dbReference>
<keyword evidence="1" id="KW-0677">Repeat</keyword>
<dbReference type="SMART" id="SM00248">
    <property type="entry name" value="ANK"/>
    <property type="match status" value="25"/>
</dbReference>
<dbReference type="Pfam" id="PF13857">
    <property type="entry name" value="Ank_5"/>
    <property type="match status" value="1"/>
</dbReference>
<feature type="region of interest" description="Disordered" evidence="4">
    <location>
        <begin position="1194"/>
        <end position="1218"/>
    </location>
</feature>
<feature type="repeat" description="ANK" evidence="3">
    <location>
        <begin position="982"/>
        <end position="1014"/>
    </location>
</feature>
<dbReference type="PRINTS" id="PR01415">
    <property type="entry name" value="ANKYRIN"/>
</dbReference>
<dbReference type="PROSITE" id="PS50088">
    <property type="entry name" value="ANK_REPEAT"/>
    <property type="match status" value="16"/>
</dbReference>
<feature type="repeat" description="ANK" evidence="3">
    <location>
        <begin position="915"/>
        <end position="937"/>
    </location>
</feature>
<dbReference type="Pfam" id="PF00023">
    <property type="entry name" value="Ank"/>
    <property type="match status" value="4"/>
</dbReference>
<feature type="repeat" description="ANK" evidence="3">
    <location>
        <begin position="742"/>
        <end position="774"/>
    </location>
</feature>
<feature type="repeat" description="ANK" evidence="3">
    <location>
        <begin position="564"/>
        <end position="596"/>
    </location>
</feature>
<dbReference type="AlphaFoldDB" id="A0A4Z2HBE3"/>
<dbReference type="InterPro" id="IPR002110">
    <property type="entry name" value="Ankyrin_rpt"/>
</dbReference>
<feature type="repeat" description="ANK" evidence="3">
    <location>
        <begin position="284"/>
        <end position="316"/>
    </location>
</feature>
<feature type="repeat" description="ANK" evidence="3">
    <location>
        <begin position="630"/>
        <end position="663"/>
    </location>
</feature>
<dbReference type="Proteomes" id="UP000314294">
    <property type="component" value="Unassembled WGS sequence"/>
</dbReference>
<dbReference type="PROSITE" id="PS50297">
    <property type="entry name" value="ANK_REP_REGION"/>
    <property type="match status" value="14"/>
</dbReference>
<feature type="repeat" description="ANK" evidence="3">
    <location>
        <begin position="812"/>
        <end position="844"/>
    </location>
</feature>
<evidence type="ECO:0000256" key="1">
    <source>
        <dbReference type="ARBA" id="ARBA00022737"/>
    </source>
</evidence>
<feature type="repeat" description="ANK" evidence="3">
    <location>
        <begin position="383"/>
        <end position="413"/>
    </location>
</feature>
<name>A0A4Z2HBE3_9TELE</name>
<dbReference type="EMBL" id="SRLO01000296">
    <property type="protein sequence ID" value="TNN62323.1"/>
    <property type="molecule type" value="Genomic_DNA"/>
</dbReference>
<evidence type="ECO:0000313" key="5">
    <source>
        <dbReference type="EMBL" id="TNN62323.1"/>
    </source>
</evidence>